<organism evidence="1 2">
    <name type="scientific">Austropuccinia psidii MF-1</name>
    <dbReference type="NCBI Taxonomy" id="1389203"/>
    <lineage>
        <taxon>Eukaryota</taxon>
        <taxon>Fungi</taxon>
        <taxon>Dikarya</taxon>
        <taxon>Basidiomycota</taxon>
        <taxon>Pucciniomycotina</taxon>
        <taxon>Pucciniomycetes</taxon>
        <taxon>Pucciniales</taxon>
        <taxon>Sphaerophragmiaceae</taxon>
        <taxon>Austropuccinia</taxon>
    </lineage>
</organism>
<dbReference type="Proteomes" id="UP000765509">
    <property type="component" value="Unassembled WGS sequence"/>
</dbReference>
<sequence>MAIVHKAGNIHMNDDGLSRLVLCNTPDNPAYVPENSEPQIPIEGSNMKNVEMEFFEEAEESYKQDTNFHIPTSLLKKDCEGTALDHYLDDIWKTSYDN</sequence>
<keyword evidence="2" id="KW-1185">Reference proteome</keyword>
<proteinExistence type="predicted"/>
<gene>
    <name evidence="1" type="ORF">O181_031917</name>
</gene>
<protein>
    <submittedName>
        <fullName evidence="1">Uncharacterized protein</fullName>
    </submittedName>
</protein>
<accession>A0A9Q3CYI5</accession>
<reference evidence="1" key="1">
    <citation type="submission" date="2021-03" db="EMBL/GenBank/DDBJ databases">
        <title>Draft genome sequence of rust myrtle Austropuccinia psidii MF-1, a brazilian biotype.</title>
        <authorList>
            <person name="Quecine M.C."/>
            <person name="Pachon D.M.R."/>
            <person name="Bonatelli M.L."/>
            <person name="Correr F.H."/>
            <person name="Franceschini L.M."/>
            <person name="Leite T.F."/>
            <person name="Margarido G.R.A."/>
            <person name="Almeida C.A."/>
            <person name="Ferrarezi J.A."/>
            <person name="Labate C.A."/>
        </authorList>
    </citation>
    <scope>NUCLEOTIDE SEQUENCE</scope>
    <source>
        <strain evidence="1">MF-1</strain>
    </source>
</reference>
<evidence type="ECO:0000313" key="1">
    <source>
        <dbReference type="EMBL" id="MBW0492202.1"/>
    </source>
</evidence>
<evidence type="ECO:0000313" key="2">
    <source>
        <dbReference type="Proteomes" id="UP000765509"/>
    </source>
</evidence>
<name>A0A9Q3CYI5_9BASI</name>
<comment type="caution">
    <text evidence="1">The sequence shown here is derived from an EMBL/GenBank/DDBJ whole genome shotgun (WGS) entry which is preliminary data.</text>
</comment>
<dbReference type="EMBL" id="AVOT02011476">
    <property type="protein sequence ID" value="MBW0492202.1"/>
    <property type="molecule type" value="Genomic_DNA"/>
</dbReference>
<dbReference type="AlphaFoldDB" id="A0A9Q3CYI5"/>